<dbReference type="PROSITE" id="PS50283">
    <property type="entry name" value="NA_SOLUT_SYMP_3"/>
    <property type="match status" value="1"/>
</dbReference>
<feature type="transmembrane region" description="Helical" evidence="6">
    <location>
        <begin position="71"/>
        <end position="93"/>
    </location>
</feature>
<dbReference type="InterPro" id="IPR038377">
    <property type="entry name" value="Na/Glc_symporter_sf"/>
</dbReference>
<reference evidence="7" key="1">
    <citation type="journal article" date="2015" name="Nature">
        <title>Complex archaea that bridge the gap between prokaryotes and eukaryotes.</title>
        <authorList>
            <person name="Spang A."/>
            <person name="Saw J.H."/>
            <person name="Jorgensen S.L."/>
            <person name="Zaremba-Niedzwiedzka K."/>
            <person name="Martijn J."/>
            <person name="Lind A.E."/>
            <person name="van Eijk R."/>
            <person name="Schleper C."/>
            <person name="Guy L."/>
            <person name="Ettema T.J."/>
        </authorList>
    </citation>
    <scope>NUCLEOTIDE SEQUENCE</scope>
</reference>
<evidence type="ECO:0000256" key="5">
    <source>
        <dbReference type="ARBA" id="ARBA00023136"/>
    </source>
</evidence>
<protein>
    <submittedName>
        <fullName evidence="7">Uncharacterized protein</fullName>
    </submittedName>
</protein>
<name>A0A0F9BTN5_9ZZZZ</name>
<dbReference type="EMBL" id="LAZR01047628">
    <property type="protein sequence ID" value="KKK93779.1"/>
    <property type="molecule type" value="Genomic_DNA"/>
</dbReference>
<dbReference type="Gene3D" id="1.20.1730.10">
    <property type="entry name" value="Sodium/glucose cotransporter"/>
    <property type="match status" value="1"/>
</dbReference>
<gene>
    <name evidence="7" type="ORF">LCGC14_2689460</name>
</gene>
<evidence type="ECO:0000313" key="7">
    <source>
        <dbReference type="EMBL" id="KKK93779.1"/>
    </source>
</evidence>
<sequence length="96" mass="10687">MITWVIILGSLFILALVIASVKSYKKDRTLDEYMLAGLNIGPTIGVLTFAAALFSAFIFMGMPDMFRTHGIGAWIFLAISDGAMVFFIIWFGYPLR</sequence>
<keyword evidence="5 6" id="KW-0472">Membrane</keyword>
<evidence type="ECO:0000256" key="4">
    <source>
        <dbReference type="ARBA" id="ARBA00022989"/>
    </source>
</evidence>
<dbReference type="InterPro" id="IPR001734">
    <property type="entry name" value="Na/solute_symporter"/>
</dbReference>
<proteinExistence type="inferred from homology"/>
<organism evidence="7">
    <name type="scientific">marine sediment metagenome</name>
    <dbReference type="NCBI Taxonomy" id="412755"/>
    <lineage>
        <taxon>unclassified sequences</taxon>
        <taxon>metagenomes</taxon>
        <taxon>ecological metagenomes</taxon>
    </lineage>
</organism>
<evidence type="ECO:0000256" key="1">
    <source>
        <dbReference type="ARBA" id="ARBA00004141"/>
    </source>
</evidence>
<comment type="caution">
    <text evidence="7">The sequence shown here is derived from an EMBL/GenBank/DDBJ whole genome shotgun (WGS) entry which is preliminary data.</text>
</comment>
<keyword evidence="3 6" id="KW-0812">Transmembrane</keyword>
<accession>A0A0F9BTN5</accession>
<evidence type="ECO:0000256" key="2">
    <source>
        <dbReference type="ARBA" id="ARBA00006434"/>
    </source>
</evidence>
<evidence type="ECO:0000256" key="3">
    <source>
        <dbReference type="ARBA" id="ARBA00022692"/>
    </source>
</evidence>
<feature type="transmembrane region" description="Helical" evidence="6">
    <location>
        <begin position="35"/>
        <end position="59"/>
    </location>
</feature>
<keyword evidence="4 6" id="KW-1133">Transmembrane helix</keyword>
<dbReference type="AlphaFoldDB" id="A0A0F9BTN5"/>
<evidence type="ECO:0000256" key="6">
    <source>
        <dbReference type="SAM" id="Phobius"/>
    </source>
</evidence>
<dbReference type="GO" id="GO:0016020">
    <property type="term" value="C:membrane"/>
    <property type="evidence" value="ECO:0007669"/>
    <property type="project" value="UniProtKB-SubCell"/>
</dbReference>
<comment type="similarity">
    <text evidence="2">Belongs to the sodium:solute symporter (SSF) (TC 2.A.21) family.</text>
</comment>
<comment type="subcellular location">
    <subcellularLocation>
        <location evidence="1">Membrane</location>
        <topology evidence="1">Multi-pass membrane protein</topology>
    </subcellularLocation>
</comment>
<dbReference type="GO" id="GO:0022857">
    <property type="term" value="F:transmembrane transporter activity"/>
    <property type="evidence" value="ECO:0007669"/>
    <property type="project" value="InterPro"/>
</dbReference>